<accession>A0A4D6HBC3</accession>
<reference evidence="4 5" key="1">
    <citation type="journal article" date="2019" name="Nat. Commun.">
        <title>A new type of DNA phosphorothioation-based antiviral system in archaea.</title>
        <authorList>
            <person name="Xiong L."/>
            <person name="Liu S."/>
            <person name="Chen S."/>
            <person name="Xiao Y."/>
            <person name="Zhu B."/>
            <person name="Gao Y."/>
            <person name="Zhang Y."/>
            <person name="Chen B."/>
            <person name="Luo J."/>
            <person name="Deng Z."/>
            <person name="Chen X."/>
            <person name="Wang L."/>
            <person name="Chen S."/>
        </authorList>
    </citation>
    <scope>NUCLEOTIDE SEQUENCE [LARGE SCALE GENOMIC DNA]</scope>
    <source>
        <strain evidence="4 5">CBA1105</strain>
    </source>
</reference>
<dbReference type="InterPro" id="IPR011854">
    <property type="entry name" value="HypE"/>
</dbReference>
<dbReference type="Pfam" id="PF00586">
    <property type="entry name" value="AIRS"/>
    <property type="match status" value="1"/>
</dbReference>
<dbReference type="PIRSF" id="PIRSF005644">
    <property type="entry name" value="Hdrgns_mtr_HypE"/>
    <property type="match status" value="1"/>
</dbReference>
<gene>
    <name evidence="4" type="ORF">DV733_08555</name>
</gene>
<evidence type="ECO:0000256" key="1">
    <source>
        <dbReference type="ARBA" id="ARBA00006243"/>
    </source>
</evidence>
<dbReference type="OrthoDB" id="31494at2157"/>
<protein>
    <submittedName>
        <fullName evidence="4">Hydrogenase expression protein</fullName>
    </submittedName>
</protein>
<dbReference type="GeneID" id="39847908"/>
<keyword evidence="5" id="KW-1185">Reference proteome</keyword>
<dbReference type="Pfam" id="PF02769">
    <property type="entry name" value="AIRS_C"/>
    <property type="match status" value="1"/>
</dbReference>
<dbReference type="InterPro" id="IPR036921">
    <property type="entry name" value="PurM-like_N_sf"/>
</dbReference>
<dbReference type="PANTHER" id="PTHR30303">
    <property type="entry name" value="HYDROGENASE ISOENZYMES FORMATION PROTEIN HYPE"/>
    <property type="match status" value="1"/>
</dbReference>
<organism evidence="4 5">
    <name type="scientific">Halapricum salinum</name>
    <dbReference type="NCBI Taxonomy" id="1457250"/>
    <lineage>
        <taxon>Archaea</taxon>
        <taxon>Methanobacteriati</taxon>
        <taxon>Methanobacteriota</taxon>
        <taxon>Stenosarchaea group</taxon>
        <taxon>Halobacteria</taxon>
        <taxon>Halobacteriales</taxon>
        <taxon>Haloarculaceae</taxon>
        <taxon>Halapricum</taxon>
    </lineage>
</organism>
<evidence type="ECO:0000313" key="5">
    <source>
        <dbReference type="Proteomes" id="UP000296706"/>
    </source>
</evidence>
<dbReference type="EMBL" id="CP031310">
    <property type="protein sequence ID" value="QCC51293.1"/>
    <property type="molecule type" value="Genomic_DNA"/>
</dbReference>
<evidence type="ECO:0000259" key="3">
    <source>
        <dbReference type="Pfam" id="PF02769"/>
    </source>
</evidence>
<dbReference type="KEGG" id="hsn:DV733_08555"/>
<evidence type="ECO:0000313" key="4">
    <source>
        <dbReference type="EMBL" id="QCC51293.1"/>
    </source>
</evidence>
<dbReference type="PANTHER" id="PTHR30303:SF4">
    <property type="entry name" value="HYDROGENASE EXPRESSION_FORMATION PROTEIN HYPE"/>
    <property type="match status" value="1"/>
</dbReference>
<dbReference type="Proteomes" id="UP000296706">
    <property type="component" value="Chromosome"/>
</dbReference>
<dbReference type="SUPFAM" id="SSF56042">
    <property type="entry name" value="PurM C-terminal domain-like"/>
    <property type="match status" value="1"/>
</dbReference>
<dbReference type="InterPro" id="IPR010918">
    <property type="entry name" value="PurM-like_C_dom"/>
</dbReference>
<evidence type="ECO:0000259" key="2">
    <source>
        <dbReference type="Pfam" id="PF00586"/>
    </source>
</evidence>
<name>A0A4D6HBC3_9EURY</name>
<dbReference type="Gene3D" id="3.30.1330.10">
    <property type="entry name" value="PurM-like, N-terminal domain"/>
    <property type="match status" value="1"/>
</dbReference>
<dbReference type="GO" id="GO:0051604">
    <property type="term" value="P:protein maturation"/>
    <property type="evidence" value="ECO:0007669"/>
    <property type="project" value="TreeGrafter"/>
</dbReference>
<dbReference type="SUPFAM" id="SSF55326">
    <property type="entry name" value="PurM N-terminal domain-like"/>
    <property type="match status" value="1"/>
</dbReference>
<dbReference type="CDD" id="cd06061">
    <property type="entry name" value="PurM-like1"/>
    <property type="match status" value="1"/>
</dbReference>
<dbReference type="InterPro" id="IPR036676">
    <property type="entry name" value="PurM-like_C_sf"/>
</dbReference>
<feature type="domain" description="PurM-like C-terminal" evidence="3">
    <location>
        <begin position="159"/>
        <end position="313"/>
    </location>
</feature>
<dbReference type="AlphaFoldDB" id="A0A4D6HBC3"/>
<dbReference type="InterPro" id="IPR016188">
    <property type="entry name" value="PurM-like_N"/>
</dbReference>
<dbReference type="RefSeq" id="WP_049995099.1">
    <property type="nucleotide sequence ID" value="NZ_CP031310.1"/>
</dbReference>
<proteinExistence type="inferred from homology"/>
<comment type="similarity">
    <text evidence="1">Belongs to the HypE family.</text>
</comment>
<dbReference type="STRING" id="1457250.GCA_000755225_01191"/>
<sequence>MSDDRLGKIDADTFESVIAPRLGAEREDVHLGPTAGIDFGVFEVGEQAVVTATDPLSFLPELGSERAGRLALDIVLTDVAVSGVAPTHLTIALTLPPGFDDDTFEGIWAGIDAHARSLGVAIVSGHTGYYTGIEGSWVGGATAFGVGDFDDVVRPDGARPGDALVVSTGPAAEVAGLFSTLYPARLGLDPETVATAQDRVEDIAAVEDALAAHAAGEVTAMHDATEGGIAGGLNEMASGAGVRFDLDPDAVPMAPGVAAVCAAIDVDPWHVTSCGTLLIAVDPDDAEAVVDALETRGTPTAVIGNVSEGDGVYADGERVEEPEFDPSWTAAQRLGE</sequence>
<feature type="domain" description="PurM-like N-terminal" evidence="2">
    <location>
        <begin position="38"/>
        <end position="145"/>
    </location>
</feature>
<dbReference type="Gene3D" id="3.90.650.10">
    <property type="entry name" value="PurM-like C-terminal domain"/>
    <property type="match status" value="1"/>
</dbReference>